<comment type="similarity">
    <text evidence="1">Belongs to the UPF0252 family.</text>
</comment>
<dbReference type="Pfam" id="PF04473">
    <property type="entry name" value="DUF553"/>
    <property type="match status" value="1"/>
</dbReference>
<feature type="transmembrane region" description="Helical" evidence="2">
    <location>
        <begin position="120"/>
        <end position="136"/>
    </location>
</feature>
<sequence>MNFFKDLKNKYVKWQSCPSNEDLNLKEINEISKYLTGKDDTETITNILEWQDRNMDYWFEKADLLRSIWGSFCLVILLFMPSLNPWGIIPDGIFFRASILFLIPSFILLCLTYFEVIDLITLFFICGAFMLLWACFEPITYSFLGSCLLFSGIIFGGLLLFLSYIWIKYPHQLKKGTEYTKEDLLRLLKLTFKLKLSLRDILKYKWVICGDYAKLGSTMLLKSFQKKDVCLIGFDKHIASAICIDNKLYVLDQKLPLIRADAWLEKFKKKSADVYKIRAEKSEITFEYLGKFSEKICSKETPILNENIFGKAKIISDLEKSLKIEFSGEKSNPVEINDFPKNLAKYYDENTHLSIIRLIRNRIDSELGMNIERITNIDLELDNDDIKLKIYLK</sequence>
<feature type="transmembrane region" description="Helical" evidence="2">
    <location>
        <begin position="64"/>
        <end position="81"/>
    </location>
</feature>
<proteinExistence type="inferred from homology"/>
<evidence type="ECO:0000313" key="4">
    <source>
        <dbReference type="EMBL" id="ABX01047.1"/>
    </source>
</evidence>
<keyword evidence="2" id="KW-0812">Transmembrane</keyword>
<reference evidence="4" key="1">
    <citation type="submission" date="2007-10" db="EMBL/GenBank/DDBJ databases">
        <title>Complete sequence of Methanococcus maripaludis C6.</title>
        <authorList>
            <consortium name="US DOE Joint Genome Institute"/>
            <person name="Copeland A."/>
            <person name="Lucas S."/>
            <person name="Lapidus A."/>
            <person name="Barry K."/>
            <person name="Glavina del Rio T."/>
            <person name="Dalin E."/>
            <person name="Tice H."/>
            <person name="Pitluck S."/>
            <person name="Clum A."/>
            <person name="Schmutz J."/>
            <person name="Larimer F."/>
            <person name="Land M."/>
            <person name="Hauser L."/>
            <person name="Kyrpides N."/>
            <person name="Mikhailova N."/>
            <person name="Sieprawska-Lupa M."/>
            <person name="Whitman W.B."/>
            <person name="Richardson P."/>
        </authorList>
    </citation>
    <scope>NUCLEOTIDE SEQUENCE [LARGE SCALE GENOMIC DNA]</scope>
    <source>
        <strain evidence="4">C6</strain>
    </source>
</reference>
<accession>A9A7C3</accession>
<keyword evidence="2" id="KW-1133">Transmembrane helix</keyword>
<dbReference type="InterPro" id="IPR007562">
    <property type="entry name" value="Transglutaminase-like_domain"/>
</dbReference>
<gene>
    <name evidence="4" type="ordered locus">MmarC6_0226</name>
</gene>
<organism evidence="4">
    <name type="scientific">Methanococcus maripaludis (strain C6 / ATCC BAA-1332)</name>
    <dbReference type="NCBI Taxonomy" id="444158"/>
    <lineage>
        <taxon>Archaea</taxon>
        <taxon>Methanobacteriati</taxon>
        <taxon>Methanobacteriota</taxon>
        <taxon>Methanomada group</taxon>
        <taxon>Methanococci</taxon>
        <taxon>Methanococcales</taxon>
        <taxon>Methanococcaceae</taxon>
        <taxon>Methanococcus</taxon>
    </lineage>
</organism>
<dbReference type="STRING" id="444158.MmarC6_0226"/>
<feature type="transmembrane region" description="Helical" evidence="2">
    <location>
        <begin position="93"/>
        <end position="114"/>
    </location>
</feature>
<evidence type="ECO:0000256" key="1">
    <source>
        <dbReference type="ARBA" id="ARBA00007458"/>
    </source>
</evidence>
<evidence type="ECO:0000256" key="2">
    <source>
        <dbReference type="SAM" id="Phobius"/>
    </source>
</evidence>
<dbReference type="EMBL" id="CP000867">
    <property type="protein sequence ID" value="ABX01047.1"/>
    <property type="molecule type" value="Genomic_DNA"/>
</dbReference>
<evidence type="ECO:0000259" key="3">
    <source>
        <dbReference type="Pfam" id="PF04473"/>
    </source>
</evidence>
<dbReference type="AlphaFoldDB" id="A9A7C3"/>
<dbReference type="HOGENOM" id="CLU_722835_0_0_2"/>
<dbReference type="eggNOG" id="arCOG02164">
    <property type="taxonomic scope" value="Archaea"/>
</dbReference>
<feature type="domain" description="Transglutaminase-like" evidence="3">
    <location>
        <begin position="27"/>
        <end position="274"/>
    </location>
</feature>
<feature type="transmembrane region" description="Helical" evidence="2">
    <location>
        <begin position="143"/>
        <end position="167"/>
    </location>
</feature>
<name>A9A7C3_METM6</name>
<keyword evidence="2" id="KW-0472">Membrane</keyword>
<dbReference type="KEGG" id="mmx:MmarC6_0226"/>
<protein>
    <recommendedName>
        <fullName evidence="3">Transglutaminase-like domain-containing protein</fullName>
    </recommendedName>
</protein>